<dbReference type="Gene3D" id="3.30.200.100">
    <property type="entry name" value="MucB/RseB, C-terminal domain"/>
    <property type="match status" value="1"/>
</dbReference>
<evidence type="ECO:0000256" key="3">
    <source>
        <dbReference type="ARBA" id="ARBA00022729"/>
    </source>
</evidence>
<dbReference type="Pfam" id="PF03888">
    <property type="entry name" value="MucB_RseB"/>
    <property type="match status" value="1"/>
</dbReference>
<dbReference type="GO" id="GO:0032885">
    <property type="term" value="P:regulation of polysaccharide biosynthetic process"/>
    <property type="evidence" value="ECO:0007669"/>
    <property type="project" value="TreeGrafter"/>
</dbReference>
<keyword evidence="3 5" id="KW-0732">Signal</keyword>
<evidence type="ECO:0000313" key="9">
    <source>
        <dbReference type="Proteomes" id="UP000054262"/>
    </source>
</evidence>
<evidence type="ECO:0000256" key="1">
    <source>
        <dbReference type="ARBA" id="ARBA00004418"/>
    </source>
</evidence>
<evidence type="ECO:0000259" key="7">
    <source>
        <dbReference type="Pfam" id="PF17188"/>
    </source>
</evidence>
<evidence type="ECO:0000256" key="4">
    <source>
        <dbReference type="ARBA" id="ARBA00022764"/>
    </source>
</evidence>
<dbReference type="InterPro" id="IPR033434">
    <property type="entry name" value="MucB/RseB_N"/>
</dbReference>
<evidence type="ECO:0000256" key="5">
    <source>
        <dbReference type="SAM" id="SignalP"/>
    </source>
</evidence>
<accession>A0P641</accession>
<reference evidence="8 9" key="1">
    <citation type="submission" date="2006-11" db="EMBL/GenBank/DDBJ databases">
        <authorList>
            <person name="Giovannoni S."/>
            <person name="Vergin K."/>
            <person name="Ferriera S."/>
            <person name="Johnson J."/>
            <person name="Kravitz S."/>
            <person name="Beeson K."/>
            <person name="Sutton G."/>
            <person name="Rogers Y.-H."/>
            <person name="Friedman R."/>
            <person name="Frazier M."/>
            <person name="Venter J.C."/>
        </authorList>
    </citation>
    <scope>NUCLEOTIDE SEQUENCE [LARGE SCALE GENOMIC DNA]</scope>
    <source>
        <strain evidence="8 9">HTCC2181</strain>
    </source>
</reference>
<dbReference type="GO" id="GO:0030288">
    <property type="term" value="C:outer membrane-bounded periplasmic space"/>
    <property type="evidence" value="ECO:0007669"/>
    <property type="project" value="TreeGrafter"/>
</dbReference>
<dbReference type="Pfam" id="PF17188">
    <property type="entry name" value="MucB_RseB_C"/>
    <property type="match status" value="1"/>
</dbReference>
<dbReference type="OrthoDB" id="7067274at2"/>
<feature type="domain" description="MucB/RseB C-terminal" evidence="7">
    <location>
        <begin position="223"/>
        <end position="315"/>
    </location>
</feature>
<dbReference type="InterPro" id="IPR033436">
    <property type="entry name" value="MucB/RseB_C"/>
</dbReference>
<evidence type="ECO:0000313" key="8">
    <source>
        <dbReference type="EMBL" id="EAV47001.1"/>
    </source>
</evidence>
<comment type="subcellular location">
    <subcellularLocation>
        <location evidence="1">Periplasm</location>
    </subcellularLocation>
</comment>
<dbReference type="Gene3D" id="2.50.20.10">
    <property type="entry name" value="Lipoprotein localisation LolA/LolB/LppX"/>
    <property type="match status" value="1"/>
</dbReference>
<keyword evidence="4" id="KW-0574">Periplasm</keyword>
<proteinExistence type="inferred from homology"/>
<dbReference type="InterPro" id="IPR029046">
    <property type="entry name" value="LolA/LolB/LppX"/>
</dbReference>
<feature type="domain" description="MucB/RseB N-terminal" evidence="6">
    <location>
        <begin position="27"/>
        <end position="195"/>
    </location>
</feature>
<dbReference type="PIRSF" id="PIRSF005427">
    <property type="entry name" value="RseB"/>
    <property type="match status" value="1"/>
</dbReference>
<dbReference type="GO" id="GO:0045152">
    <property type="term" value="F:antisigma factor binding"/>
    <property type="evidence" value="ECO:0007669"/>
    <property type="project" value="TreeGrafter"/>
</dbReference>
<evidence type="ECO:0000259" key="6">
    <source>
        <dbReference type="Pfam" id="PF03888"/>
    </source>
</evidence>
<keyword evidence="9" id="KW-1185">Reference proteome</keyword>
<dbReference type="PANTHER" id="PTHR38782">
    <property type="match status" value="1"/>
</dbReference>
<sequence length="317" mass="36112">MVRKLFFLALICVSGTSASLTIEDPWKILTEAHQASKMLNYQGTFHLKNSKVIQSMEITHAIHGEDEYTRMTLMDGDPGEMLSHGKNIFVYDSKENNVVIQKREQHHLFPSVLPSTPENLKKVYTLSFGEVVRVADRPAQMLTLIPKDNFRHQFHFWIDQDTALPLKMIVSNEANEIIEQASFTKLKIVDMKTDLSWFKPKIDLSKEYVMHEEEPVVLPGLKFWTFVNKPKGFSEISSSATRNKDLNVLSHHLIYSDGLSYISVFIQPVQTGLMPKVGTISMEGTNISARYYRGYQVMAVGTVPMKALESFTKSISF</sequence>
<dbReference type="EMBL" id="AAUX01000001">
    <property type="protein sequence ID" value="EAV47001.1"/>
    <property type="molecule type" value="Genomic_DNA"/>
</dbReference>
<protein>
    <submittedName>
        <fullName evidence="8">Putative Sigma E regulatory protein, MucB/RseB</fullName>
    </submittedName>
</protein>
<dbReference type="InterPro" id="IPR038484">
    <property type="entry name" value="MucB/RseB_C_sf"/>
</dbReference>
<dbReference type="Proteomes" id="UP000054262">
    <property type="component" value="Unassembled WGS sequence"/>
</dbReference>
<evidence type="ECO:0000256" key="2">
    <source>
        <dbReference type="ARBA" id="ARBA00008150"/>
    </source>
</evidence>
<dbReference type="InterPro" id="IPR005588">
    <property type="entry name" value="MucB_RseB"/>
</dbReference>
<dbReference type="SUPFAM" id="SSF89392">
    <property type="entry name" value="Prokaryotic lipoproteins and lipoprotein localization factors"/>
    <property type="match status" value="1"/>
</dbReference>
<dbReference type="CDD" id="cd16327">
    <property type="entry name" value="RseB"/>
    <property type="match status" value="1"/>
</dbReference>
<comment type="caution">
    <text evidence="8">The sequence shown here is derived from an EMBL/GenBank/DDBJ whole genome shotgun (WGS) entry which is preliminary data.</text>
</comment>
<dbReference type="PANTHER" id="PTHR38782:SF1">
    <property type="entry name" value="SIGMA-E FACTOR REGULATORY PROTEIN RSEB"/>
    <property type="match status" value="1"/>
</dbReference>
<name>A0P641_9PROT</name>
<feature type="signal peptide" evidence="5">
    <location>
        <begin position="1"/>
        <end position="18"/>
    </location>
</feature>
<feature type="chain" id="PRO_5002628496" evidence="5">
    <location>
        <begin position="19"/>
        <end position="317"/>
    </location>
</feature>
<comment type="similarity">
    <text evidence="2">Belongs to the RseB family.</text>
</comment>
<organism evidence="8 9">
    <name type="scientific">Methylophilales bacterium HTCC2181</name>
    <dbReference type="NCBI Taxonomy" id="383631"/>
    <lineage>
        <taxon>Bacteria</taxon>
        <taxon>Pseudomonadati</taxon>
        <taxon>Pseudomonadota</taxon>
        <taxon>Betaproteobacteria</taxon>
        <taxon>Nitrosomonadales</taxon>
        <taxon>OM43 clade</taxon>
    </lineage>
</organism>
<gene>
    <name evidence="8" type="ORF">MB2181_02970</name>
</gene>
<dbReference type="AlphaFoldDB" id="A0P641"/>